<sequence>MGHERDLWLLVAADEESVGELIGTELDAPFAEALCFWPLSRSRSLSGPSRAVSGAESLSLCLESAAGISEQWWACLERTRAPRGGVRKTGEGWGTAYGYEEEEEKEEKKARSERRGRGVPGVYPFCLIIIYLLFIMSSSLSSSPSSSSLSPASSVIRTQQLSDDHCQYFIYQTLRALKALHSADVLHRDLKPSNLLLNANCDLKVGPLPLRTSCFPLTQHRPPALRLWPRPLSAPATECCQRQQHLHDRIRRDKMVSRARSDAHLQGVHTRDRHLVRRLRPRRNAEWQAALPRERLSPPAVDHPRHPRDALARRLLRDHLAAVARIHPCTPLPKEEAAEQPVPGCQSARDRSDGQVPDLQPQEADRGRRRAQAPVPGGMHICPSRGWGRGGI</sequence>
<keyword evidence="3" id="KW-0067">ATP-binding</keyword>
<dbReference type="InterPro" id="IPR008271">
    <property type="entry name" value="Ser/Thr_kinase_AS"/>
</dbReference>
<feature type="transmembrane region" description="Helical" evidence="5">
    <location>
        <begin position="121"/>
        <end position="140"/>
    </location>
</feature>
<dbReference type="Gene3D" id="1.10.510.10">
    <property type="entry name" value="Transferase(Phosphotransferase) domain 1"/>
    <property type="match status" value="1"/>
</dbReference>
<keyword evidence="1" id="KW-0808">Transferase</keyword>
<dbReference type="Pfam" id="PF00069">
    <property type="entry name" value="Pkinase"/>
    <property type="match status" value="1"/>
</dbReference>
<evidence type="ECO:0000256" key="2">
    <source>
        <dbReference type="ARBA" id="ARBA00022741"/>
    </source>
</evidence>
<dbReference type="PROSITE" id="PS00108">
    <property type="entry name" value="PROTEIN_KINASE_ST"/>
    <property type="match status" value="1"/>
</dbReference>
<dbReference type="InterPro" id="IPR000719">
    <property type="entry name" value="Prot_kinase_dom"/>
</dbReference>
<feature type="region of interest" description="Disordered" evidence="4">
    <location>
        <begin position="331"/>
        <end position="392"/>
    </location>
</feature>
<evidence type="ECO:0000256" key="4">
    <source>
        <dbReference type="SAM" id="MobiDB-lite"/>
    </source>
</evidence>
<keyword evidence="2" id="KW-0547">Nucleotide-binding</keyword>
<name>A0A6G6FQG1_9APHY</name>
<evidence type="ECO:0000313" key="7">
    <source>
        <dbReference type="EMBL" id="QIE48457.1"/>
    </source>
</evidence>
<keyword evidence="1" id="KW-0723">Serine/threonine-protein kinase</keyword>
<dbReference type="PANTHER" id="PTHR24055">
    <property type="entry name" value="MITOGEN-ACTIVATED PROTEIN KINASE"/>
    <property type="match status" value="1"/>
</dbReference>
<dbReference type="AlphaFoldDB" id="A0A6G6FQG1"/>
<reference evidence="7" key="1">
    <citation type="journal article" date="2019" name="J. For. Res.">
        <title>Expression and analysis of zinc finger family gene in Lenzites gibbosa.</title>
        <authorList>
            <person name="Zhang J."/>
            <person name="Chi Y."/>
            <person name="Li S."/>
            <person name="Zhang J."/>
            <person name="Chen J."/>
        </authorList>
    </citation>
    <scope>NUCLEOTIDE SEQUENCE</scope>
    <source>
        <strain evidence="7">ZnF50</strain>
    </source>
</reference>
<dbReference type="SUPFAM" id="SSF56112">
    <property type="entry name" value="Protein kinase-like (PK-like)"/>
    <property type="match status" value="1"/>
</dbReference>
<dbReference type="InterPro" id="IPR050117">
    <property type="entry name" value="MAPK"/>
</dbReference>
<dbReference type="GO" id="GO:0004674">
    <property type="term" value="F:protein serine/threonine kinase activity"/>
    <property type="evidence" value="ECO:0007669"/>
    <property type="project" value="UniProtKB-KW"/>
</dbReference>
<protein>
    <recommendedName>
        <fullName evidence="6">Protein kinase domain-containing protein</fullName>
    </recommendedName>
</protein>
<dbReference type="InterPro" id="IPR011009">
    <property type="entry name" value="Kinase-like_dom_sf"/>
</dbReference>
<proteinExistence type="evidence at transcript level"/>
<evidence type="ECO:0000256" key="5">
    <source>
        <dbReference type="SAM" id="Phobius"/>
    </source>
</evidence>
<organism evidence="7">
    <name type="scientific">Trametes gibbosa</name>
    <dbReference type="NCBI Taxonomy" id="160864"/>
    <lineage>
        <taxon>Eukaryota</taxon>
        <taxon>Fungi</taxon>
        <taxon>Dikarya</taxon>
        <taxon>Basidiomycota</taxon>
        <taxon>Agaricomycotina</taxon>
        <taxon>Agaricomycetes</taxon>
        <taxon>Polyporales</taxon>
        <taxon>Polyporaceae</taxon>
        <taxon>Trametes</taxon>
    </lineage>
</organism>
<keyword evidence="5" id="KW-0472">Membrane</keyword>
<evidence type="ECO:0000256" key="1">
    <source>
        <dbReference type="ARBA" id="ARBA00022527"/>
    </source>
</evidence>
<keyword evidence="5" id="KW-0812">Transmembrane</keyword>
<dbReference type="GO" id="GO:0005524">
    <property type="term" value="F:ATP binding"/>
    <property type="evidence" value="ECO:0007669"/>
    <property type="project" value="UniProtKB-KW"/>
</dbReference>
<accession>A0A6G6FQG1</accession>
<keyword evidence="1" id="KW-0418">Kinase</keyword>
<feature type="domain" description="Protein kinase" evidence="6">
    <location>
        <begin position="157"/>
        <end position="205"/>
    </location>
</feature>
<evidence type="ECO:0000256" key="3">
    <source>
        <dbReference type="ARBA" id="ARBA00022840"/>
    </source>
</evidence>
<dbReference type="EMBL" id="MK805184">
    <property type="protein sequence ID" value="QIE48457.1"/>
    <property type="molecule type" value="mRNA"/>
</dbReference>
<keyword evidence="5" id="KW-1133">Transmembrane helix</keyword>
<evidence type="ECO:0000259" key="6">
    <source>
        <dbReference type="Pfam" id="PF00069"/>
    </source>
</evidence>